<dbReference type="eggNOG" id="COG2863">
    <property type="taxonomic scope" value="Bacteria"/>
</dbReference>
<sequence>MNRYTIYSCAATVLLGGAAQASDIGDPEHGAEVWKECAACHEVGPGAHNNVGPNLNGIYGRRAASVDGFAYSASMDRAGSDGLTWTLETLEVYIHNPKSLVTGTNMNFGGIKDAQDRADLLAYMRSFSDNPADIPEAEPTALADPWEVPADILALVGDPEYGEYLSSECTTCHQTTGDYDGIPAIIEWPEEDFVLAMHHYKNKLRPHPVMQMMASRLSNEEIAALAAYFGSLTYE</sequence>
<feature type="domain" description="Cytochrome c" evidence="8">
    <location>
        <begin position="25"/>
        <end position="128"/>
    </location>
</feature>
<dbReference type="eggNOG" id="COG3474">
    <property type="taxonomic scope" value="Bacteria"/>
</dbReference>
<dbReference type="OrthoDB" id="9805828at2"/>
<keyword evidence="4" id="KW-0249">Electron transport</keyword>
<evidence type="ECO:0000256" key="3">
    <source>
        <dbReference type="ARBA" id="ARBA00022723"/>
    </source>
</evidence>
<proteinExistence type="predicted"/>
<evidence type="ECO:0000256" key="7">
    <source>
        <dbReference type="SAM" id="SignalP"/>
    </source>
</evidence>
<dbReference type="PROSITE" id="PS51007">
    <property type="entry name" value="CYTC"/>
    <property type="match status" value="2"/>
</dbReference>
<dbReference type="Gene3D" id="1.10.760.10">
    <property type="entry name" value="Cytochrome c-like domain"/>
    <property type="match status" value="2"/>
</dbReference>
<dbReference type="PATRIC" id="fig|1461693.3.peg.3048"/>
<feature type="signal peptide" evidence="7">
    <location>
        <begin position="1"/>
        <end position="21"/>
    </location>
</feature>
<dbReference type="AlphaFoldDB" id="A0A058ZI01"/>
<protein>
    <submittedName>
        <fullName evidence="9">Diheme cytochrome c SoxE</fullName>
    </submittedName>
</protein>
<evidence type="ECO:0000256" key="6">
    <source>
        <dbReference type="PROSITE-ProRule" id="PRU00433"/>
    </source>
</evidence>
<evidence type="ECO:0000313" key="10">
    <source>
        <dbReference type="Proteomes" id="UP000024836"/>
    </source>
</evidence>
<dbReference type="PRINTS" id="PR00604">
    <property type="entry name" value="CYTCHRMECIAB"/>
</dbReference>
<dbReference type="RefSeq" id="WP_051598181.1">
    <property type="nucleotide sequence ID" value="NZ_AQQY01000014.1"/>
</dbReference>
<keyword evidence="7" id="KW-0732">Signal</keyword>
<dbReference type="Proteomes" id="UP000024836">
    <property type="component" value="Unassembled WGS sequence"/>
</dbReference>
<feature type="chain" id="PRO_5001566623" evidence="7">
    <location>
        <begin position="22"/>
        <end position="235"/>
    </location>
</feature>
<evidence type="ECO:0000256" key="5">
    <source>
        <dbReference type="ARBA" id="ARBA00023004"/>
    </source>
</evidence>
<dbReference type="InterPro" id="IPR009056">
    <property type="entry name" value="Cyt_c-like_dom"/>
</dbReference>
<keyword evidence="10" id="KW-1185">Reference proteome</keyword>
<comment type="caution">
    <text evidence="9">The sequence shown here is derived from an EMBL/GenBank/DDBJ whole genome shotgun (WGS) entry which is preliminary data.</text>
</comment>
<keyword evidence="3 6" id="KW-0479">Metal-binding</keyword>
<keyword evidence="5 6" id="KW-0408">Iron</keyword>
<dbReference type="InterPro" id="IPR002327">
    <property type="entry name" value="Cyt_c_1A/1B"/>
</dbReference>
<organism evidence="9 10">
    <name type="scientific">Actibacterium atlanticum</name>
    <dbReference type="NCBI Taxonomy" id="1461693"/>
    <lineage>
        <taxon>Bacteria</taxon>
        <taxon>Pseudomonadati</taxon>
        <taxon>Pseudomonadota</taxon>
        <taxon>Alphaproteobacteria</taxon>
        <taxon>Rhodobacterales</taxon>
        <taxon>Roseobacteraceae</taxon>
        <taxon>Actibacterium</taxon>
    </lineage>
</organism>
<dbReference type="GO" id="GO:0046872">
    <property type="term" value="F:metal ion binding"/>
    <property type="evidence" value="ECO:0007669"/>
    <property type="project" value="UniProtKB-KW"/>
</dbReference>
<keyword evidence="2 6" id="KW-0349">Heme</keyword>
<evidence type="ECO:0000256" key="1">
    <source>
        <dbReference type="ARBA" id="ARBA00022448"/>
    </source>
</evidence>
<accession>A0A058ZI01</accession>
<gene>
    <name evidence="9" type="ORF">ATO10_15110</name>
</gene>
<dbReference type="InterPro" id="IPR036909">
    <property type="entry name" value="Cyt_c-like_dom_sf"/>
</dbReference>
<dbReference type="GO" id="GO:0020037">
    <property type="term" value="F:heme binding"/>
    <property type="evidence" value="ECO:0007669"/>
    <property type="project" value="InterPro"/>
</dbReference>
<dbReference type="STRING" id="1461693.ATO10_15110"/>
<evidence type="ECO:0000313" key="9">
    <source>
        <dbReference type="EMBL" id="KCV80860.1"/>
    </source>
</evidence>
<evidence type="ECO:0000259" key="8">
    <source>
        <dbReference type="PROSITE" id="PS51007"/>
    </source>
</evidence>
<keyword evidence="1" id="KW-0813">Transport</keyword>
<evidence type="ECO:0000256" key="4">
    <source>
        <dbReference type="ARBA" id="ARBA00022982"/>
    </source>
</evidence>
<dbReference type="EMBL" id="AQQY01000014">
    <property type="protein sequence ID" value="KCV80860.1"/>
    <property type="molecule type" value="Genomic_DNA"/>
</dbReference>
<reference evidence="9 10" key="1">
    <citation type="submission" date="2013-04" db="EMBL/GenBank/DDBJ databases">
        <title>Shimia sp. 22II-S11-Z10 Genome Sequencing.</title>
        <authorList>
            <person name="Lai Q."/>
            <person name="Li G."/>
            <person name="Shao Z."/>
        </authorList>
    </citation>
    <scope>NUCLEOTIDE SEQUENCE [LARGE SCALE GENOMIC DNA]</scope>
    <source>
        <strain evidence="10">22II-S11-Z10</strain>
    </source>
</reference>
<dbReference type="SUPFAM" id="SSF46626">
    <property type="entry name" value="Cytochrome c"/>
    <property type="match status" value="2"/>
</dbReference>
<evidence type="ECO:0000256" key="2">
    <source>
        <dbReference type="ARBA" id="ARBA00022617"/>
    </source>
</evidence>
<dbReference type="PANTHER" id="PTHR11961">
    <property type="entry name" value="CYTOCHROME C"/>
    <property type="match status" value="1"/>
</dbReference>
<dbReference type="GO" id="GO:0009055">
    <property type="term" value="F:electron transfer activity"/>
    <property type="evidence" value="ECO:0007669"/>
    <property type="project" value="InterPro"/>
</dbReference>
<dbReference type="Pfam" id="PF00034">
    <property type="entry name" value="Cytochrom_C"/>
    <property type="match status" value="1"/>
</dbReference>
<feature type="domain" description="Cytochrome c" evidence="8">
    <location>
        <begin position="157"/>
        <end position="233"/>
    </location>
</feature>
<name>A0A058ZI01_9RHOB</name>